<gene>
    <name evidence="1" type="ORF">DAPPUDRAFT_330173</name>
</gene>
<dbReference type="InParanoid" id="E9HIR7"/>
<dbReference type="EMBL" id="GL732657">
    <property type="protein sequence ID" value="EFX68367.1"/>
    <property type="molecule type" value="Genomic_DNA"/>
</dbReference>
<dbReference type="HOGENOM" id="CLU_3052429_0_0_1"/>
<reference evidence="1 2" key="1">
    <citation type="journal article" date="2011" name="Science">
        <title>The ecoresponsive genome of Daphnia pulex.</title>
        <authorList>
            <person name="Colbourne J.K."/>
            <person name="Pfrender M.E."/>
            <person name="Gilbert D."/>
            <person name="Thomas W.K."/>
            <person name="Tucker A."/>
            <person name="Oakley T.H."/>
            <person name="Tokishita S."/>
            <person name="Aerts A."/>
            <person name="Arnold G.J."/>
            <person name="Basu M.K."/>
            <person name="Bauer D.J."/>
            <person name="Caceres C.E."/>
            <person name="Carmel L."/>
            <person name="Casola C."/>
            <person name="Choi J.H."/>
            <person name="Detter J.C."/>
            <person name="Dong Q."/>
            <person name="Dusheyko S."/>
            <person name="Eads B.D."/>
            <person name="Frohlich T."/>
            <person name="Geiler-Samerotte K.A."/>
            <person name="Gerlach D."/>
            <person name="Hatcher P."/>
            <person name="Jogdeo S."/>
            <person name="Krijgsveld J."/>
            <person name="Kriventseva E.V."/>
            <person name="Kultz D."/>
            <person name="Laforsch C."/>
            <person name="Lindquist E."/>
            <person name="Lopez J."/>
            <person name="Manak J.R."/>
            <person name="Muller J."/>
            <person name="Pangilinan J."/>
            <person name="Patwardhan R.P."/>
            <person name="Pitluck S."/>
            <person name="Pritham E.J."/>
            <person name="Rechtsteiner A."/>
            <person name="Rho M."/>
            <person name="Rogozin I.B."/>
            <person name="Sakarya O."/>
            <person name="Salamov A."/>
            <person name="Schaack S."/>
            <person name="Shapiro H."/>
            <person name="Shiga Y."/>
            <person name="Skalitzky C."/>
            <person name="Smith Z."/>
            <person name="Souvorov A."/>
            <person name="Sung W."/>
            <person name="Tang Z."/>
            <person name="Tsuchiya D."/>
            <person name="Tu H."/>
            <person name="Vos H."/>
            <person name="Wang M."/>
            <person name="Wolf Y.I."/>
            <person name="Yamagata H."/>
            <person name="Yamada T."/>
            <person name="Ye Y."/>
            <person name="Shaw J.R."/>
            <person name="Andrews J."/>
            <person name="Crease T.J."/>
            <person name="Tang H."/>
            <person name="Lucas S.M."/>
            <person name="Robertson H.M."/>
            <person name="Bork P."/>
            <person name="Koonin E.V."/>
            <person name="Zdobnov E.M."/>
            <person name="Grigoriev I.V."/>
            <person name="Lynch M."/>
            <person name="Boore J.L."/>
        </authorList>
    </citation>
    <scope>NUCLEOTIDE SEQUENCE [LARGE SCALE GENOMIC DNA]</scope>
</reference>
<evidence type="ECO:0000313" key="1">
    <source>
        <dbReference type="EMBL" id="EFX68367.1"/>
    </source>
</evidence>
<sequence length="54" mass="6077">MSSLAACDGCTFHHMEKYYNYRTVYVPIVAVASTLETNVHCGILLQPLLMVKED</sequence>
<organism evidence="1 2">
    <name type="scientific">Daphnia pulex</name>
    <name type="common">Water flea</name>
    <dbReference type="NCBI Taxonomy" id="6669"/>
    <lineage>
        <taxon>Eukaryota</taxon>
        <taxon>Metazoa</taxon>
        <taxon>Ecdysozoa</taxon>
        <taxon>Arthropoda</taxon>
        <taxon>Crustacea</taxon>
        <taxon>Branchiopoda</taxon>
        <taxon>Diplostraca</taxon>
        <taxon>Cladocera</taxon>
        <taxon>Anomopoda</taxon>
        <taxon>Daphniidae</taxon>
        <taxon>Daphnia</taxon>
    </lineage>
</organism>
<evidence type="ECO:0000313" key="2">
    <source>
        <dbReference type="Proteomes" id="UP000000305"/>
    </source>
</evidence>
<accession>E9HIR7</accession>
<protein>
    <submittedName>
        <fullName evidence="1">Uncharacterized protein</fullName>
    </submittedName>
</protein>
<dbReference type="Proteomes" id="UP000000305">
    <property type="component" value="Unassembled WGS sequence"/>
</dbReference>
<dbReference type="AlphaFoldDB" id="E9HIR7"/>
<name>E9HIR7_DAPPU</name>
<proteinExistence type="predicted"/>
<keyword evidence="2" id="KW-1185">Reference proteome</keyword>
<dbReference type="KEGG" id="dpx:DAPPUDRAFT_330173"/>